<evidence type="ECO:0000313" key="3">
    <source>
        <dbReference type="Proteomes" id="UP000054217"/>
    </source>
</evidence>
<gene>
    <name evidence="2" type="ORF">M404DRAFT_294971</name>
</gene>
<dbReference type="STRING" id="870435.A0A0C3IFX9"/>
<dbReference type="SUPFAM" id="SSF48452">
    <property type="entry name" value="TPR-like"/>
    <property type="match status" value="1"/>
</dbReference>
<evidence type="ECO:0000259" key="1">
    <source>
        <dbReference type="Pfam" id="PF06985"/>
    </source>
</evidence>
<reference evidence="2 3" key="1">
    <citation type="submission" date="2014-04" db="EMBL/GenBank/DDBJ databases">
        <authorList>
            <consortium name="DOE Joint Genome Institute"/>
            <person name="Kuo A."/>
            <person name="Kohler A."/>
            <person name="Costa M.D."/>
            <person name="Nagy L.G."/>
            <person name="Floudas D."/>
            <person name="Copeland A."/>
            <person name="Barry K.W."/>
            <person name="Cichocki N."/>
            <person name="Veneault-Fourrey C."/>
            <person name="LaButti K."/>
            <person name="Lindquist E.A."/>
            <person name="Lipzen A."/>
            <person name="Lundell T."/>
            <person name="Morin E."/>
            <person name="Murat C."/>
            <person name="Sun H."/>
            <person name="Tunlid A."/>
            <person name="Henrissat B."/>
            <person name="Grigoriev I.V."/>
            <person name="Hibbett D.S."/>
            <person name="Martin F."/>
            <person name="Nordberg H.P."/>
            <person name="Cantor M.N."/>
            <person name="Hua S.X."/>
        </authorList>
    </citation>
    <scope>NUCLEOTIDE SEQUENCE [LARGE SCALE GENOMIC DNA]</scope>
    <source>
        <strain evidence="2 3">Marx 270</strain>
    </source>
</reference>
<keyword evidence="3" id="KW-1185">Reference proteome</keyword>
<dbReference type="InterPro" id="IPR010730">
    <property type="entry name" value="HET"/>
</dbReference>
<protein>
    <recommendedName>
        <fullName evidence="1">Heterokaryon incompatibility domain-containing protein</fullName>
    </recommendedName>
</protein>
<organism evidence="2 3">
    <name type="scientific">Pisolithus tinctorius Marx 270</name>
    <dbReference type="NCBI Taxonomy" id="870435"/>
    <lineage>
        <taxon>Eukaryota</taxon>
        <taxon>Fungi</taxon>
        <taxon>Dikarya</taxon>
        <taxon>Basidiomycota</taxon>
        <taxon>Agaricomycotina</taxon>
        <taxon>Agaricomycetes</taxon>
        <taxon>Agaricomycetidae</taxon>
        <taxon>Boletales</taxon>
        <taxon>Sclerodermatineae</taxon>
        <taxon>Pisolithaceae</taxon>
        <taxon>Pisolithus</taxon>
    </lineage>
</organism>
<dbReference type="Pfam" id="PF13374">
    <property type="entry name" value="TPR_10"/>
    <property type="match status" value="1"/>
</dbReference>
<dbReference type="AlphaFoldDB" id="A0A0C3IFX9"/>
<accession>A0A0C3IFX9</accession>
<dbReference type="InParanoid" id="A0A0C3IFX9"/>
<dbReference type="PANTHER" id="PTHR10622:SF10">
    <property type="entry name" value="HET DOMAIN-CONTAINING PROTEIN"/>
    <property type="match status" value="1"/>
</dbReference>
<dbReference type="Pfam" id="PF06985">
    <property type="entry name" value="HET"/>
    <property type="match status" value="1"/>
</dbReference>
<name>A0A0C3IFX9_PISTI</name>
<dbReference type="Proteomes" id="UP000054217">
    <property type="component" value="Unassembled WGS sequence"/>
</dbReference>
<dbReference type="Gene3D" id="1.25.40.10">
    <property type="entry name" value="Tetratricopeptide repeat domain"/>
    <property type="match status" value="4"/>
</dbReference>
<dbReference type="EMBL" id="KN832058">
    <property type="protein sequence ID" value="KIN95917.1"/>
    <property type="molecule type" value="Genomic_DNA"/>
</dbReference>
<dbReference type="InterPro" id="IPR011990">
    <property type="entry name" value="TPR-like_helical_dom_sf"/>
</dbReference>
<proteinExistence type="predicted"/>
<dbReference type="OrthoDB" id="2650482at2759"/>
<dbReference type="PANTHER" id="PTHR10622">
    <property type="entry name" value="HET DOMAIN-CONTAINING PROTEIN"/>
    <property type="match status" value="1"/>
</dbReference>
<feature type="domain" description="Heterokaryon incompatibility" evidence="1">
    <location>
        <begin position="739"/>
        <end position="788"/>
    </location>
</feature>
<dbReference type="HOGENOM" id="CLU_000288_138_6_1"/>
<reference evidence="3" key="2">
    <citation type="submission" date="2015-01" db="EMBL/GenBank/DDBJ databases">
        <title>Evolutionary Origins and Diversification of the Mycorrhizal Mutualists.</title>
        <authorList>
            <consortium name="DOE Joint Genome Institute"/>
            <consortium name="Mycorrhizal Genomics Consortium"/>
            <person name="Kohler A."/>
            <person name="Kuo A."/>
            <person name="Nagy L.G."/>
            <person name="Floudas D."/>
            <person name="Copeland A."/>
            <person name="Barry K.W."/>
            <person name="Cichocki N."/>
            <person name="Veneault-Fourrey C."/>
            <person name="LaButti K."/>
            <person name="Lindquist E.A."/>
            <person name="Lipzen A."/>
            <person name="Lundell T."/>
            <person name="Morin E."/>
            <person name="Murat C."/>
            <person name="Riley R."/>
            <person name="Ohm R."/>
            <person name="Sun H."/>
            <person name="Tunlid A."/>
            <person name="Henrissat B."/>
            <person name="Grigoriev I.V."/>
            <person name="Hibbett D.S."/>
            <person name="Martin F."/>
        </authorList>
    </citation>
    <scope>NUCLEOTIDE SEQUENCE [LARGE SCALE GENOMIC DNA]</scope>
    <source>
        <strain evidence="3">Marx 270</strain>
    </source>
</reference>
<sequence length="1167" mass="130927">MELMDDVSRRRANLEHCLLGHEDPHVALSDLAEAHYDSFKKEGRIKDLNEAITLHRATLELQPIGDCERSSTLNDLAACLSKRYDNQGVVADLEEAVTFGRAALELRPPGHPHRGVCLYNLACLFRRRFRKQADMRDLGESIELLRETLALCPPRHPHRHSFLHNLALCLTDRYHNNGVLADLVEAVMLGRAALELCPPGHPGHGVSLHYLAGHLRAKFVQQAAICDLEEAIELSRAALELRPPGHPDRFSSLSLLALCLSDRYGISEGTDDLEEAVTLRRAALALRPPGHPDRDVSLNNLACDLRKKFQKQSAMHDVDEAIELHRAALELRPAGHPQRPSSLNSLILCFSNRYDHQGLAADLEEAMTLGRAALELCPPGHPDRGESLHTVARDLWKRFQKQADAPELHKANQATSVVHPTSHPDVPSSLFKLSLHLWDKFQKQATLADLDEAICLATYVLELRLPGHPHYADSLQQLALFVREGIQRLAQQTNLGKAALLGRAVDNLGTLANYFRERSHNQHRIAYLGEAITLYEYVLKFCPIGHPNRASSLHDLAQCLAERFRRQPTATDLNKAIALEQEALQLFIPSDPGYDMSRRCFVTCLQMKIRSEVAVALPSVSPVTHVDIKEAIRNVAFEIFKTIPTRLLHTHNGILCNRDAQISHFMSSQQYNELLSSCTRCDPGQRKELIHTALSRYFQFVMFSHRWAEGEPSLRDIEGQPIYAMSAKGGFGKLQAFCVAACEWGYLWAWSDTCCIDKDSSAEFQEAVGSMFAWYRQSALTIVYLSDVPDTGSFESSEWFTRGWTLQELLAPKCIVFYTQTWSPYKNLKSSNHKTDDAVLQELERATGIESRFLTNFSPGMDDARWRLQWASQRHTTRPEDVAYSLLGIFDFHLPLLYGETAANALGRLLAEIISRSGDISVLDWVGEPSPYHSCFPANISWYQKLVPSSPFQCNAGEQSSPMSPQSTPRNALQKLRTLLATPLFSRFLGGPRTPSASTNLGPVVRLRTPDSYARSDVYGFHSLTKAPLPRFINGRLILPCIVHHITAVQRRRANPHGPSYMYGIQASGLRPLEVALPSELEDTTMTQGALQLVRPWHSKLLGPSTELYATIEEQLFYTLGRPFNAILLTELPHNEYKRIASSTLIIAQPMSRASILKSKVRIFNIV</sequence>
<evidence type="ECO:0000313" key="2">
    <source>
        <dbReference type="EMBL" id="KIN95917.1"/>
    </source>
</evidence>